<dbReference type="PROSITE" id="PS50995">
    <property type="entry name" value="HTH_MARR_2"/>
    <property type="match status" value="1"/>
</dbReference>
<dbReference type="Proteomes" id="UP000032266">
    <property type="component" value="Chromosome"/>
</dbReference>
<dbReference type="GO" id="GO:0006950">
    <property type="term" value="P:response to stress"/>
    <property type="evidence" value="ECO:0007669"/>
    <property type="project" value="TreeGrafter"/>
</dbReference>
<keyword evidence="3" id="KW-1185">Reference proteome</keyword>
<proteinExistence type="predicted"/>
<protein>
    <submittedName>
        <fullName evidence="2">Transcriptional regulator</fullName>
    </submittedName>
</protein>
<dbReference type="GO" id="GO:0003700">
    <property type="term" value="F:DNA-binding transcription factor activity"/>
    <property type="evidence" value="ECO:0007669"/>
    <property type="project" value="InterPro"/>
</dbReference>
<dbReference type="PANTHER" id="PTHR33164:SF89">
    <property type="entry name" value="MARR FAMILY REGULATORY PROTEIN"/>
    <property type="match status" value="1"/>
</dbReference>
<dbReference type="SMART" id="SM00347">
    <property type="entry name" value="HTH_MARR"/>
    <property type="match status" value="1"/>
</dbReference>
<feature type="domain" description="HTH marR-type" evidence="1">
    <location>
        <begin position="7"/>
        <end position="138"/>
    </location>
</feature>
<dbReference type="PANTHER" id="PTHR33164">
    <property type="entry name" value="TRANSCRIPTIONAL REGULATOR, MARR FAMILY"/>
    <property type="match status" value="1"/>
</dbReference>
<dbReference type="EMBL" id="CP007142">
    <property type="protein sequence ID" value="AJQ93686.1"/>
    <property type="molecule type" value="Genomic_DNA"/>
</dbReference>
<dbReference type="InterPro" id="IPR036390">
    <property type="entry name" value="WH_DNA-bd_sf"/>
</dbReference>
<dbReference type="KEGG" id="gsn:YC6258_01638"/>
<accession>A0A0C5VHF7</accession>
<dbReference type="AlphaFoldDB" id="A0A0C5VHF7"/>
<dbReference type="STRING" id="1445510.YC6258_01638"/>
<dbReference type="InterPro" id="IPR000835">
    <property type="entry name" value="HTH_MarR-typ"/>
</dbReference>
<dbReference type="Gene3D" id="1.10.10.10">
    <property type="entry name" value="Winged helix-like DNA-binding domain superfamily/Winged helix DNA-binding domain"/>
    <property type="match status" value="1"/>
</dbReference>
<reference evidence="2 3" key="1">
    <citation type="submission" date="2014-01" db="EMBL/GenBank/DDBJ databases">
        <title>Full genme sequencing of cellulolytic bacterium Gynuella sunshinyii YC6258T gen. nov., sp. nov.</title>
        <authorList>
            <person name="Khan H."/>
            <person name="Chung E.J."/>
            <person name="Chung Y.R."/>
        </authorList>
    </citation>
    <scope>NUCLEOTIDE SEQUENCE [LARGE SCALE GENOMIC DNA]</scope>
    <source>
        <strain evidence="2 3">YC6258</strain>
    </source>
</reference>
<evidence type="ECO:0000313" key="2">
    <source>
        <dbReference type="EMBL" id="AJQ93686.1"/>
    </source>
</evidence>
<dbReference type="InterPro" id="IPR039422">
    <property type="entry name" value="MarR/SlyA-like"/>
</dbReference>
<gene>
    <name evidence="2" type="ORF">YC6258_01638</name>
</gene>
<dbReference type="InterPro" id="IPR036388">
    <property type="entry name" value="WH-like_DNA-bd_sf"/>
</dbReference>
<dbReference type="RefSeq" id="WP_044616405.1">
    <property type="nucleotide sequence ID" value="NZ_CP007142.1"/>
</dbReference>
<evidence type="ECO:0000259" key="1">
    <source>
        <dbReference type="PROSITE" id="PS50995"/>
    </source>
</evidence>
<organism evidence="2 3">
    <name type="scientific">Gynuella sunshinyii YC6258</name>
    <dbReference type="NCBI Taxonomy" id="1445510"/>
    <lineage>
        <taxon>Bacteria</taxon>
        <taxon>Pseudomonadati</taxon>
        <taxon>Pseudomonadota</taxon>
        <taxon>Gammaproteobacteria</taxon>
        <taxon>Oceanospirillales</taxon>
        <taxon>Saccharospirillaceae</taxon>
        <taxon>Gynuella</taxon>
    </lineage>
</organism>
<dbReference type="HOGENOM" id="CLU_1792998_0_0_6"/>
<name>A0A0C5VHF7_9GAMM</name>
<dbReference type="Pfam" id="PF12802">
    <property type="entry name" value="MarR_2"/>
    <property type="match status" value="1"/>
</dbReference>
<dbReference type="SUPFAM" id="SSF46785">
    <property type="entry name" value="Winged helix' DNA-binding domain"/>
    <property type="match status" value="1"/>
</dbReference>
<sequence length="153" mass="17878">MIENDSVTRFIKLYGDVYRCLHASWDKHENYPSAESQAVMNHLLLAGPLTISEAARHFDRAQSAMSELIDRLQAHGLVTRIKDERDRRRTLIWLTEQGRQMQQRLQEVLNRELLRQSLQQLPEAQQQQLFGSMEALVVAAQTILSQQRKHHHE</sequence>
<evidence type="ECO:0000313" key="3">
    <source>
        <dbReference type="Proteomes" id="UP000032266"/>
    </source>
</evidence>